<keyword evidence="11" id="KW-1185">Reference proteome</keyword>
<evidence type="ECO:0000259" key="8">
    <source>
        <dbReference type="PROSITE" id="PS50111"/>
    </source>
</evidence>
<gene>
    <name evidence="10" type="ORF">PRCB_17735</name>
</gene>
<dbReference type="CDD" id="cd11386">
    <property type="entry name" value="MCP_signal"/>
    <property type="match status" value="1"/>
</dbReference>
<proteinExistence type="inferred from homology"/>
<dbReference type="SMART" id="SM00283">
    <property type="entry name" value="MA"/>
    <property type="match status" value="1"/>
</dbReference>
<evidence type="ECO:0000256" key="4">
    <source>
        <dbReference type="ARBA" id="ARBA00023224"/>
    </source>
</evidence>
<feature type="domain" description="HAMP" evidence="9">
    <location>
        <begin position="149"/>
        <end position="201"/>
    </location>
</feature>
<dbReference type="AlphaFoldDB" id="A0A2M9W996"/>
<dbReference type="PROSITE" id="PS50111">
    <property type="entry name" value="CHEMOTAXIS_TRANSDUC_2"/>
    <property type="match status" value="1"/>
</dbReference>
<dbReference type="InterPro" id="IPR004089">
    <property type="entry name" value="MCPsignal_dom"/>
</dbReference>
<name>A0A2M9W996_9GAMM</name>
<keyword evidence="7" id="KW-1133">Transmembrane helix</keyword>
<feature type="domain" description="Methyl-accepting transducer" evidence="8">
    <location>
        <begin position="206"/>
        <end position="435"/>
    </location>
</feature>
<organism evidence="10 11">
    <name type="scientific">Pantoea rodasii</name>
    <dbReference type="NCBI Taxonomy" id="1076549"/>
    <lineage>
        <taxon>Bacteria</taxon>
        <taxon>Pseudomonadati</taxon>
        <taxon>Pseudomonadota</taxon>
        <taxon>Gammaproteobacteria</taxon>
        <taxon>Enterobacterales</taxon>
        <taxon>Erwiniaceae</taxon>
        <taxon>Pantoea</taxon>
    </lineage>
</organism>
<comment type="caution">
    <text evidence="10">The sequence shown here is derived from an EMBL/GenBank/DDBJ whole genome shotgun (WGS) entry which is preliminary data.</text>
</comment>
<dbReference type="GO" id="GO:0007165">
    <property type="term" value="P:signal transduction"/>
    <property type="evidence" value="ECO:0007669"/>
    <property type="project" value="UniProtKB-KW"/>
</dbReference>
<dbReference type="GO" id="GO:0005886">
    <property type="term" value="C:plasma membrane"/>
    <property type="evidence" value="ECO:0007669"/>
    <property type="project" value="TreeGrafter"/>
</dbReference>
<feature type="transmembrane region" description="Helical" evidence="7">
    <location>
        <begin position="127"/>
        <end position="152"/>
    </location>
</feature>
<comment type="subcellular location">
    <subcellularLocation>
        <location evidence="1">Membrane</location>
    </subcellularLocation>
</comment>
<dbReference type="PANTHER" id="PTHR43531:SF14">
    <property type="entry name" value="METHYL-ACCEPTING CHEMOTAXIS PROTEIN I-RELATED"/>
    <property type="match status" value="1"/>
</dbReference>
<keyword evidence="7" id="KW-0812">Transmembrane</keyword>
<evidence type="ECO:0000256" key="7">
    <source>
        <dbReference type="SAM" id="Phobius"/>
    </source>
</evidence>
<dbReference type="FunFam" id="1.10.287.950:FF:000001">
    <property type="entry name" value="Methyl-accepting chemotaxis sensory transducer"/>
    <property type="match status" value="1"/>
</dbReference>
<dbReference type="RefSeq" id="WP_100702937.1">
    <property type="nucleotide sequence ID" value="NZ_PIQI01000025.1"/>
</dbReference>
<dbReference type="GO" id="GO:0004888">
    <property type="term" value="F:transmembrane signaling receptor activity"/>
    <property type="evidence" value="ECO:0007669"/>
    <property type="project" value="TreeGrafter"/>
</dbReference>
<sequence>MQLLRHFTIRRVVLWMMLFSLGVLALAGGYGSLTLREMYRHADRADTLTQQLTFLTRAGLVMQDGTLTDKMSLLTAVPSDAAWDGYRAALSAPDRYPDAARERLEALTRQLAAEDAPVMAERHRLEVILFTALLAAIALLAFCDRYLLVYLVRPVAKIRAHLQTIADGDLTREPEDLGRNCVGQLVPLVREMQYSLLDAVEAIRDNAVILHREAGEIAAGNADLSDRTSTQAAALEQTAASMEEITATVTHNADNAREARELAGLTADITQRGAELMQTVVDAMGGIAEGSEKIRQFTSTINSIAFQTNILALNAAVEAARAGEQGRGFAVVASEVRSLAQRSAAASKEIEGLIADTVVRISDGRRSADSAGATMNEVLRGGEGVNALIGQIALASEEQSKGIAQVTLAVAELDRVTQQNATLVQQVSATAGSLSGQTTALGGAITRFTLPAATDGSARVNETSVLSAKWCLEDPPATSTHQGQWVAFGHR</sequence>
<dbReference type="Pfam" id="PF00015">
    <property type="entry name" value="MCPsignal"/>
    <property type="match status" value="1"/>
</dbReference>
<dbReference type="Gene3D" id="1.10.287.950">
    <property type="entry name" value="Methyl-accepting chemotaxis protein"/>
    <property type="match status" value="1"/>
</dbReference>
<keyword evidence="2" id="KW-0488">Methylation</keyword>
<evidence type="ECO:0000256" key="1">
    <source>
        <dbReference type="ARBA" id="ARBA00004370"/>
    </source>
</evidence>
<evidence type="ECO:0000256" key="6">
    <source>
        <dbReference type="PROSITE-ProRule" id="PRU00284"/>
    </source>
</evidence>
<evidence type="ECO:0000313" key="10">
    <source>
        <dbReference type="EMBL" id="PJZ04117.1"/>
    </source>
</evidence>
<evidence type="ECO:0000256" key="3">
    <source>
        <dbReference type="ARBA" id="ARBA00022500"/>
    </source>
</evidence>
<dbReference type="OrthoDB" id="6167817at2"/>
<reference evidence="10 11" key="1">
    <citation type="submission" date="2017-11" db="EMBL/GenBank/DDBJ databases">
        <title>The genome sequence of Pantoea rodasii DSM 26611.</title>
        <authorList>
            <person name="Gao J."/>
            <person name="Mao X."/>
            <person name="Sun J."/>
        </authorList>
    </citation>
    <scope>NUCLEOTIDE SEQUENCE [LARGE SCALE GENOMIC DNA]</scope>
    <source>
        <strain evidence="10 11">DSM 26611</strain>
    </source>
</reference>
<protein>
    <submittedName>
        <fullName evidence="10">Transcription factor</fullName>
    </submittedName>
</protein>
<keyword evidence="3" id="KW-0145">Chemotaxis</keyword>
<dbReference type="InterPro" id="IPR003660">
    <property type="entry name" value="HAMP_dom"/>
</dbReference>
<dbReference type="EMBL" id="PIQI01000025">
    <property type="protein sequence ID" value="PJZ04117.1"/>
    <property type="molecule type" value="Genomic_DNA"/>
</dbReference>
<evidence type="ECO:0000256" key="2">
    <source>
        <dbReference type="ARBA" id="ARBA00022481"/>
    </source>
</evidence>
<dbReference type="GO" id="GO:0006935">
    <property type="term" value="P:chemotaxis"/>
    <property type="evidence" value="ECO:0007669"/>
    <property type="project" value="UniProtKB-KW"/>
</dbReference>
<feature type="transmembrane region" description="Helical" evidence="7">
    <location>
        <begin position="12"/>
        <end position="33"/>
    </location>
</feature>
<dbReference type="PANTHER" id="PTHR43531">
    <property type="entry name" value="PROTEIN ICFG"/>
    <property type="match status" value="1"/>
</dbReference>
<accession>A0A2M9W996</accession>
<dbReference type="PROSITE" id="PS50885">
    <property type="entry name" value="HAMP"/>
    <property type="match status" value="1"/>
</dbReference>
<comment type="similarity">
    <text evidence="5">Belongs to the methyl-accepting chemotaxis (MCP) protein family.</text>
</comment>
<keyword evidence="7" id="KW-0472">Membrane</keyword>
<evidence type="ECO:0000313" key="11">
    <source>
        <dbReference type="Proteomes" id="UP000232062"/>
    </source>
</evidence>
<dbReference type="SMART" id="SM00304">
    <property type="entry name" value="HAMP"/>
    <property type="match status" value="1"/>
</dbReference>
<evidence type="ECO:0000256" key="5">
    <source>
        <dbReference type="ARBA" id="ARBA00029447"/>
    </source>
</evidence>
<dbReference type="Proteomes" id="UP000232062">
    <property type="component" value="Unassembled WGS sequence"/>
</dbReference>
<dbReference type="InterPro" id="IPR051310">
    <property type="entry name" value="MCP_chemotaxis"/>
</dbReference>
<keyword evidence="4 6" id="KW-0807">Transducer</keyword>
<dbReference type="SUPFAM" id="SSF58104">
    <property type="entry name" value="Methyl-accepting chemotaxis protein (MCP) signaling domain"/>
    <property type="match status" value="1"/>
</dbReference>
<evidence type="ECO:0000259" key="9">
    <source>
        <dbReference type="PROSITE" id="PS50885"/>
    </source>
</evidence>